<name>A0ABZ3EX39_9FIRM</name>
<protein>
    <submittedName>
        <fullName evidence="2">SIMPL domain-containing protein</fullName>
    </submittedName>
</protein>
<dbReference type="EMBL" id="CP146256">
    <property type="protein sequence ID" value="XAH73844.1"/>
    <property type="molecule type" value="Genomic_DNA"/>
</dbReference>
<dbReference type="InterPro" id="IPR007497">
    <property type="entry name" value="SIMPL/DUF541"/>
</dbReference>
<reference evidence="2 3" key="1">
    <citation type="submission" date="2024-02" db="EMBL/GenBank/DDBJ databases">
        <title>Bacterial strain from lacustrine sediment.</title>
        <authorList>
            <person name="Petit C."/>
            <person name="Fadhlaoui K."/>
        </authorList>
    </citation>
    <scope>NUCLEOTIDE SEQUENCE [LARGE SCALE GENOMIC DNA]</scope>
    <source>
        <strain evidence="2 3">IPX-CK</strain>
    </source>
</reference>
<dbReference type="PANTHER" id="PTHR34387">
    <property type="entry name" value="SLR1258 PROTEIN"/>
    <property type="match status" value="1"/>
</dbReference>
<dbReference type="Pfam" id="PF04402">
    <property type="entry name" value="SIMPL"/>
    <property type="match status" value="1"/>
</dbReference>
<feature type="signal peptide" evidence="1">
    <location>
        <begin position="1"/>
        <end position="21"/>
    </location>
</feature>
<dbReference type="Proteomes" id="UP001451571">
    <property type="component" value="Chromosome"/>
</dbReference>
<organism evidence="2 3">
    <name type="scientific">Kineothrix sedimenti</name>
    <dbReference type="NCBI Taxonomy" id="3123317"/>
    <lineage>
        <taxon>Bacteria</taxon>
        <taxon>Bacillati</taxon>
        <taxon>Bacillota</taxon>
        <taxon>Clostridia</taxon>
        <taxon>Lachnospirales</taxon>
        <taxon>Lachnospiraceae</taxon>
        <taxon>Kineothrix</taxon>
    </lineage>
</organism>
<dbReference type="PROSITE" id="PS51257">
    <property type="entry name" value="PROKAR_LIPOPROTEIN"/>
    <property type="match status" value="1"/>
</dbReference>
<evidence type="ECO:0000256" key="1">
    <source>
        <dbReference type="SAM" id="SignalP"/>
    </source>
</evidence>
<accession>A0ABZ3EX39</accession>
<keyword evidence="1" id="KW-0732">Signal</keyword>
<evidence type="ECO:0000313" key="2">
    <source>
        <dbReference type="EMBL" id="XAH73844.1"/>
    </source>
</evidence>
<keyword evidence="3" id="KW-1185">Reference proteome</keyword>
<sequence>MKRNRIIAAAFFAAGTLGLTACGDTSDSTAAAPVHAAAEVAGATNAAATTSATAPTTPAVSVAAFGSSENTITVNSNEKVTVVPDIAQVVYAVQTQAKDAAECQNKNAEDVNKVIEQLKDLGVAESSIQTSDYYMYPTYNYNGNTQKITGYQATATLTVSDLPIDDLGDILSQSVDTGINNIQSITYQSSSYDSAYQEALKLAVGSAKTKASALAEAGECTLGGVANIVENSNYGEARYTDNALASKMNASIAKEEMLTDTGANIMPGEMDVEVNITVEYFIQ</sequence>
<proteinExistence type="predicted"/>
<gene>
    <name evidence="2" type="ORF">V6984_20435</name>
</gene>
<evidence type="ECO:0000313" key="3">
    <source>
        <dbReference type="Proteomes" id="UP001451571"/>
    </source>
</evidence>
<dbReference type="Gene3D" id="3.30.70.2970">
    <property type="entry name" value="Protein of unknown function (DUF541), domain 2"/>
    <property type="match status" value="1"/>
</dbReference>
<dbReference type="PANTHER" id="PTHR34387:SF2">
    <property type="entry name" value="SLR1258 PROTEIN"/>
    <property type="match status" value="1"/>
</dbReference>
<dbReference type="Gene3D" id="3.30.110.170">
    <property type="entry name" value="Protein of unknown function (DUF541), domain 1"/>
    <property type="match status" value="1"/>
</dbReference>
<dbReference type="InterPro" id="IPR052022">
    <property type="entry name" value="26kDa_periplasmic_antigen"/>
</dbReference>
<dbReference type="RefSeq" id="WP_342757445.1">
    <property type="nucleotide sequence ID" value="NZ_CP146256.1"/>
</dbReference>
<feature type="chain" id="PRO_5046843021" evidence="1">
    <location>
        <begin position="22"/>
        <end position="283"/>
    </location>
</feature>